<dbReference type="GO" id="GO:0020037">
    <property type="term" value="F:heme binding"/>
    <property type="evidence" value="ECO:0007669"/>
    <property type="project" value="InterPro"/>
</dbReference>
<keyword evidence="9" id="KW-0503">Monooxygenase</keyword>
<reference evidence="11" key="1">
    <citation type="journal article" date="2013" name="J. Plant Res.">
        <title>Effect of fungi and light on seed germination of three Opuntia species from semiarid lands of central Mexico.</title>
        <authorList>
            <person name="Delgado-Sanchez P."/>
            <person name="Jimenez-Bremont J.F."/>
            <person name="Guerrero-Gonzalez Mde L."/>
            <person name="Flores J."/>
        </authorList>
    </citation>
    <scope>NUCLEOTIDE SEQUENCE</scope>
    <source>
        <tissue evidence="11">Cladode</tissue>
    </source>
</reference>
<keyword evidence="3" id="KW-0349">Heme</keyword>
<evidence type="ECO:0000256" key="8">
    <source>
        <dbReference type="ARBA" id="ARBA00023004"/>
    </source>
</evidence>
<evidence type="ECO:0000256" key="6">
    <source>
        <dbReference type="ARBA" id="ARBA00022989"/>
    </source>
</evidence>
<dbReference type="Gene3D" id="1.10.630.10">
    <property type="entry name" value="Cytochrome P450"/>
    <property type="match status" value="1"/>
</dbReference>
<comment type="subcellular location">
    <subcellularLocation>
        <location evidence="1">Membrane</location>
        <topology evidence="1">Single-pass membrane protein</topology>
    </subcellularLocation>
</comment>
<evidence type="ECO:0000256" key="2">
    <source>
        <dbReference type="ARBA" id="ARBA00010617"/>
    </source>
</evidence>
<dbReference type="EMBL" id="GISG01053387">
    <property type="protein sequence ID" value="MBA4625774.1"/>
    <property type="molecule type" value="Transcribed_RNA"/>
</dbReference>
<protein>
    <recommendedName>
        <fullName evidence="12">Costunolide synthase</fullName>
    </recommendedName>
</protein>
<reference evidence="11" key="2">
    <citation type="submission" date="2020-07" db="EMBL/GenBank/DDBJ databases">
        <authorList>
            <person name="Vera ALvarez R."/>
            <person name="Arias-Moreno D.M."/>
            <person name="Jimenez-Jacinto V."/>
            <person name="Jimenez-Bremont J.F."/>
            <person name="Swaminathan K."/>
            <person name="Moose S.P."/>
            <person name="Guerrero-Gonzalez M.L."/>
            <person name="Marino-Ramirez L."/>
            <person name="Landsman D."/>
            <person name="Rodriguez-Kessler M."/>
            <person name="Delgado-Sanchez P."/>
        </authorList>
    </citation>
    <scope>NUCLEOTIDE SEQUENCE</scope>
    <source>
        <tissue evidence="11">Cladode</tissue>
    </source>
</reference>
<keyword evidence="5" id="KW-0479">Metal-binding</keyword>
<dbReference type="InterPro" id="IPR036396">
    <property type="entry name" value="Cyt_P450_sf"/>
</dbReference>
<keyword evidence="4" id="KW-0812">Transmembrane</keyword>
<keyword evidence="10" id="KW-0472">Membrane</keyword>
<dbReference type="PANTHER" id="PTHR47947">
    <property type="entry name" value="CYTOCHROME P450 82C3-RELATED"/>
    <property type="match status" value="1"/>
</dbReference>
<evidence type="ECO:0000313" key="11">
    <source>
        <dbReference type="EMBL" id="MBA4625774.1"/>
    </source>
</evidence>
<proteinExistence type="inferred from homology"/>
<dbReference type="GO" id="GO:0005506">
    <property type="term" value="F:iron ion binding"/>
    <property type="evidence" value="ECO:0007669"/>
    <property type="project" value="InterPro"/>
</dbReference>
<keyword evidence="8" id="KW-0408">Iron</keyword>
<dbReference type="InterPro" id="IPR050651">
    <property type="entry name" value="Plant_Cytochrome_P450_Monoox"/>
</dbReference>
<evidence type="ECO:0000256" key="5">
    <source>
        <dbReference type="ARBA" id="ARBA00022723"/>
    </source>
</evidence>
<keyword evidence="6" id="KW-1133">Transmembrane helix</keyword>
<evidence type="ECO:0000256" key="1">
    <source>
        <dbReference type="ARBA" id="ARBA00004167"/>
    </source>
</evidence>
<dbReference type="PRINTS" id="PR00463">
    <property type="entry name" value="EP450I"/>
</dbReference>
<keyword evidence="7" id="KW-0560">Oxidoreductase</keyword>
<dbReference type="GO" id="GO:0016705">
    <property type="term" value="F:oxidoreductase activity, acting on paired donors, with incorporation or reduction of molecular oxygen"/>
    <property type="evidence" value="ECO:0007669"/>
    <property type="project" value="InterPro"/>
</dbReference>
<sequence>MEWAMSILLNHPQVLEKAKAEIDIQVGQDRLLEDSDLPRLPYLQCIVSETLRMFPVLPLLLPHLSSQDCQIGGFDIPGGTMLLVNAWAIHRDPKLWDEPEVFKPCVKHNLLRSCVKHGQS</sequence>
<evidence type="ECO:0000256" key="9">
    <source>
        <dbReference type="ARBA" id="ARBA00023033"/>
    </source>
</evidence>
<comment type="similarity">
    <text evidence="2">Belongs to the cytochrome P450 family.</text>
</comment>
<name>A0A7C8YSR8_OPUST</name>
<evidence type="ECO:0000256" key="10">
    <source>
        <dbReference type="ARBA" id="ARBA00023136"/>
    </source>
</evidence>
<dbReference type="Pfam" id="PF00067">
    <property type="entry name" value="p450"/>
    <property type="match status" value="1"/>
</dbReference>
<dbReference type="InterPro" id="IPR001128">
    <property type="entry name" value="Cyt_P450"/>
</dbReference>
<dbReference type="InterPro" id="IPR002401">
    <property type="entry name" value="Cyt_P450_E_grp-I"/>
</dbReference>
<dbReference type="PANTHER" id="PTHR47947:SF62">
    <property type="entry name" value="CYTOCHROME P450, FAMILY 81, SUBFAMILY D, POLYPEPTIDE 5"/>
    <property type="match status" value="1"/>
</dbReference>
<dbReference type="SUPFAM" id="SSF48264">
    <property type="entry name" value="Cytochrome P450"/>
    <property type="match status" value="1"/>
</dbReference>
<dbReference type="AlphaFoldDB" id="A0A7C8YSR8"/>
<accession>A0A7C8YSR8</accession>
<evidence type="ECO:0000256" key="7">
    <source>
        <dbReference type="ARBA" id="ARBA00023002"/>
    </source>
</evidence>
<dbReference type="GO" id="GO:0016020">
    <property type="term" value="C:membrane"/>
    <property type="evidence" value="ECO:0007669"/>
    <property type="project" value="UniProtKB-SubCell"/>
</dbReference>
<organism evidence="11">
    <name type="scientific">Opuntia streptacantha</name>
    <name type="common">Prickly pear cactus</name>
    <name type="synonym">Opuntia cardona</name>
    <dbReference type="NCBI Taxonomy" id="393608"/>
    <lineage>
        <taxon>Eukaryota</taxon>
        <taxon>Viridiplantae</taxon>
        <taxon>Streptophyta</taxon>
        <taxon>Embryophyta</taxon>
        <taxon>Tracheophyta</taxon>
        <taxon>Spermatophyta</taxon>
        <taxon>Magnoliopsida</taxon>
        <taxon>eudicotyledons</taxon>
        <taxon>Gunneridae</taxon>
        <taxon>Pentapetalae</taxon>
        <taxon>Caryophyllales</taxon>
        <taxon>Cactineae</taxon>
        <taxon>Cactaceae</taxon>
        <taxon>Opuntioideae</taxon>
        <taxon>Opuntia</taxon>
    </lineage>
</organism>
<evidence type="ECO:0000256" key="4">
    <source>
        <dbReference type="ARBA" id="ARBA00022692"/>
    </source>
</evidence>
<dbReference type="GO" id="GO:0004497">
    <property type="term" value="F:monooxygenase activity"/>
    <property type="evidence" value="ECO:0007669"/>
    <property type="project" value="UniProtKB-KW"/>
</dbReference>
<evidence type="ECO:0008006" key="12">
    <source>
        <dbReference type="Google" id="ProtNLM"/>
    </source>
</evidence>
<evidence type="ECO:0000256" key="3">
    <source>
        <dbReference type="ARBA" id="ARBA00022617"/>
    </source>
</evidence>